<evidence type="ECO:0000259" key="11">
    <source>
        <dbReference type="Pfam" id="PF09248"/>
    </source>
</evidence>
<dbReference type="PANTHER" id="PTHR10638:SF20">
    <property type="entry name" value="AMINE OXIDASE"/>
    <property type="match status" value="1"/>
</dbReference>
<dbReference type="GO" id="GO:0008131">
    <property type="term" value="F:primary methylamine oxidase activity"/>
    <property type="evidence" value="ECO:0007669"/>
    <property type="project" value="InterPro"/>
</dbReference>
<reference evidence="12" key="1">
    <citation type="submission" date="2019-05" db="EMBL/GenBank/DDBJ databases">
        <title>Annotation for the trematode Fasciolopsis buski.</title>
        <authorList>
            <person name="Choi Y.-J."/>
        </authorList>
    </citation>
    <scope>NUCLEOTIDE SEQUENCE</scope>
    <source>
        <strain evidence="12">HT</strain>
        <tissue evidence="12">Whole worm</tissue>
    </source>
</reference>
<comment type="PTM">
    <text evidence="6 7">Topaquinone (TPQ) is generated by copper-dependent autoxidation of a specific tyrosyl residue.</text>
</comment>
<evidence type="ECO:0000256" key="5">
    <source>
        <dbReference type="ARBA" id="ARBA00023008"/>
    </source>
</evidence>
<dbReference type="InterPro" id="IPR049947">
    <property type="entry name" value="Cu_Am_Ox_Cu-bd"/>
</dbReference>
<dbReference type="InterPro" id="IPR015798">
    <property type="entry name" value="Cu_amine_oxidase_C"/>
</dbReference>
<proteinExistence type="inferred from homology"/>
<dbReference type="Pfam" id="PF01179">
    <property type="entry name" value="Cu_amine_oxid"/>
    <property type="match status" value="1"/>
</dbReference>
<dbReference type="OrthoDB" id="6245543at2759"/>
<dbReference type="SUPFAM" id="SSF54416">
    <property type="entry name" value="Amine oxidase N-terminal region"/>
    <property type="match status" value="1"/>
</dbReference>
<evidence type="ECO:0000256" key="4">
    <source>
        <dbReference type="ARBA" id="ARBA00023002"/>
    </source>
</evidence>
<evidence type="ECO:0000256" key="1">
    <source>
        <dbReference type="ARBA" id="ARBA00007983"/>
    </source>
</evidence>
<evidence type="ECO:0000256" key="8">
    <source>
        <dbReference type="SAM" id="MobiDB-lite"/>
    </source>
</evidence>
<evidence type="ECO:0000259" key="10">
    <source>
        <dbReference type="Pfam" id="PF01179"/>
    </source>
</evidence>
<keyword evidence="13" id="KW-1185">Reference proteome</keyword>
<evidence type="ECO:0000256" key="2">
    <source>
        <dbReference type="ARBA" id="ARBA00022723"/>
    </source>
</evidence>
<evidence type="ECO:0000313" key="12">
    <source>
        <dbReference type="EMBL" id="KAA0193550.1"/>
    </source>
</evidence>
<dbReference type="Gene3D" id="2.70.98.20">
    <property type="entry name" value="Copper amine oxidase, catalytic domain"/>
    <property type="match status" value="1"/>
</dbReference>
<feature type="non-terminal residue" evidence="12">
    <location>
        <position position="908"/>
    </location>
</feature>
<keyword evidence="9" id="KW-0472">Membrane</keyword>
<dbReference type="AlphaFoldDB" id="A0A8E0S1C4"/>
<dbReference type="EC" id="1.4.3.-" evidence="7"/>
<dbReference type="EMBL" id="LUCM01004960">
    <property type="protein sequence ID" value="KAA0193550.1"/>
    <property type="molecule type" value="Genomic_DNA"/>
</dbReference>
<comment type="similarity">
    <text evidence="1 7">Belongs to the copper/topaquinone oxidase family.</text>
</comment>
<dbReference type="Pfam" id="PF09248">
    <property type="entry name" value="DUF1965"/>
    <property type="match status" value="1"/>
</dbReference>
<sequence length="908" mass="103802">PYNFSCFTQIFHILSTCTVGTPYRILVACTFLLVGSLIFFAYSLSDTLRPTAVRDQSYQRKPAVPQFWRRLESVNSSLEIPRRTKREEPGHLSDELDFGPLDEPNSTEYANVLSALREHLGSLYAVDVPGVISNYSYSQLSSQPWSQQLRANFLWAINYEVPNKEKRTVYFEQLQRGEPKVAPLPRFARAVVFHPPEIREYLVGPMNAPTEVQLIRTIPYEKRPLGTIEYEALVDFLTIQCMQLDSLLQEAYGASFFRDVPSQQWRYDQNADSTQWASNDGTSRCQSKFDKPNEGGRPHCLMPTFNSPMITHEAPGRRRTWFRLMHQVITFIQHPVDIQFNIDHTSVDPNEWYLVQIWFQGHFYNSVSHLMNAWKSNQFRVRYRPFTYLYSGDVLGKTGHLFDKITPVSSNTGPKLSSFMDLSWVRNLLSRTKRDTTATPVESVEKPDPSKTNRLSIRNRHVKYDLWDFHFTVRRDTGLRIYGVYFAGLSILAEGGMDETATVYWGWTPFMRYMTSLESMYGIGAMIAELSPGIDCPQSAIYFPVQLVLSGDVGPVEVKHGVCLFESTVDPPGSPVRRHYEFPMSPTVEHGLPTVTENDHTNFGFAAPGRALTVRFITSLFNYDYLFDAVFHTTGVLEFAVTPTGHIHVDAIYPWPDPNRFQSTGLVESPESFGFLSNTDLLSFVIHHHLFHFKVDLDVIDRRNAFDVVHVYGPLSLNDSRANLQSPGQSEPNLPPGLWMKRKRVKTELDARFHTKFEVPVQYLTCAKPNQFNPSGPPNLNCVGLVNKGAIKTLLSDTHTEAFAWTRHQISVTRYHEDESFASSIYNGVDLINPVVNFTRFSENNESIENADIVLWVTVGNYHLPRHEDLPNTPTTGGKLAFYLTPHNLFRYSPDAFQCDRFYTENVS</sequence>
<dbReference type="PROSITE" id="PS01165">
    <property type="entry name" value="COPPER_AMINE_OXID_2"/>
    <property type="match status" value="1"/>
</dbReference>
<keyword evidence="5 7" id="KW-0186">Copper</keyword>
<feature type="region of interest" description="Disordered" evidence="8">
    <location>
        <begin position="273"/>
        <end position="297"/>
    </location>
</feature>
<keyword evidence="9" id="KW-1133">Transmembrane helix</keyword>
<feature type="modified residue" description="2',4',5'-topaquinone" evidence="6">
    <location>
        <position position="623"/>
    </location>
</feature>
<keyword evidence="9" id="KW-0812">Transmembrane</keyword>
<feature type="domain" description="Copper amine oxidase catalytic" evidence="10">
    <location>
        <begin position="454"/>
        <end position="894"/>
    </location>
</feature>
<comment type="cofactor">
    <cofactor evidence="7">
        <name>Cu cation</name>
        <dbReference type="ChEBI" id="CHEBI:23378"/>
    </cofactor>
    <text evidence="7">Contains 1 topaquinone per subunit.</text>
</comment>
<name>A0A8E0S1C4_9TREM</name>
<feature type="domain" description="DUF1965" evidence="11">
    <location>
        <begin position="335"/>
        <end position="381"/>
    </location>
</feature>
<dbReference type="GO" id="GO:0048038">
    <property type="term" value="F:quinone binding"/>
    <property type="evidence" value="ECO:0007669"/>
    <property type="project" value="InterPro"/>
</dbReference>
<keyword evidence="2 7" id="KW-0479">Metal-binding</keyword>
<organism evidence="12 13">
    <name type="scientific">Fasciolopsis buskii</name>
    <dbReference type="NCBI Taxonomy" id="27845"/>
    <lineage>
        <taxon>Eukaryota</taxon>
        <taxon>Metazoa</taxon>
        <taxon>Spiralia</taxon>
        <taxon>Lophotrochozoa</taxon>
        <taxon>Platyhelminthes</taxon>
        <taxon>Trematoda</taxon>
        <taxon>Digenea</taxon>
        <taxon>Plagiorchiida</taxon>
        <taxon>Echinostomata</taxon>
        <taxon>Echinostomatoidea</taxon>
        <taxon>Fasciolidae</taxon>
        <taxon>Fasciolopsis</taxon>
    </lineage>
</organism>
<dbReference type="InterPro" id="IPR015328">
    <property type="entry name" value="DUF1965"/>
</dbReference>
<feature type="transmembrane region" description="Helical" evidence="9">
    <location>
        <begin position="25"/>
        <end position="44"/>
    </location>
</feature>
<dbReference type="GO" id="GO:0005886">
    <property type="term" value="C:plasma membrane"/>
    <property type="evidence" value="ECO:0007669"/>
    <property type="project" value="TreeGrafter"/>
</dbReference>
<evidence type="ECO:0000313" key="13">
    <source>
        <dbReference type="Proteomes" id="UP000728185"/>
    </source>
</evidence>
<dbReference type="Gene3D" id="3.10.450.40">
    <property type="match status" value="2"/>
</dbReference>
<keyword evidence="4 7" id="KW-0560">Oxidoreductase</keyword>
<keyword evidence="3 6" id="KW-0801">TPQ</keyword>
<dbReference type="InterPro" id="IPR000269">
    <property type="entry name" value="Cu_amine_oxidase"/>
</dbReference>
<evidence type="ECO:0000256" key="3">
    <source>
        <dbReference type="ARBA" id="ARBA00022772"/>
    </source>
</evidence>
<dbReference type="SUPFAM" id="SSF49998">
    <property type="entry name" value="Amine oxidase catalytic domain"/>
    <property type="match status" value="1"/>
</dbReference>
<feature type="compositionally biased region" description="Basic and acidic residues" evidence="8">
    <location>
        <begin position="287"/>
        <end position="297"/>
    </location>
</feature>
<gene>
    <name evidence="12" type="ORF">FBUS_04232</name>
</gene>
<dbReference type="Proteomes" id="UP000728185">
    <property type="component" value="Unassembled WGS sequence"/>
</dbReference>
<protein>
    <recommendedName>
        <fullName evidence="7">Amine oxidase</fullName>
        <ecNumber evidence="7">1.4.3.-</ecNumber>
    </recommendedName>
</protein>
<dbReference type="InterPro" id="IPR036460">
    <property type="entry name" value="Cu_amine_oxidase_C_sf"/>
</dbReference>
<evidence type="ECO:0000256" key="9">
    <source>
        <dbReference type="SAM" id="Phobius"/>
    </source>
</evidence>
<comment type="caution">
    <text evidence="12">The sequence shown here is derived from an EMBL/GenBank/DDBJ whole genome shotgun (WGS) entry which is preliminary data.</text>
</comment>
<dbReference type="GO" id="GO:0005507">
    <property type="term" value="F:copper ion binding"/>
    <property type="evidence" value="ECO:0007669"/>
    <property type="project" value="InterPro"/>
</dbReference>
<accession>A0A8E0S1C4</accession>
<dbReference type="GO" id="GO:0009308">
    <property type="term" value="P:amine metabolic process"/>
    <property type="evidence" value="ECO:0007669"/>
    <property type="project" value="UniProtKB-UniRule"/>
</dbReference>
<evidence type="ECO:0000256" key="7">
    <source>
        <dbReference type="RuleBase" id="RU000672"/>
    </source>
</evidence>
<feature type="compositionally biased region" description="Polar residues" evidence="8">
    <location>
        <begin position="273"/>
        <end position="286"/>
    </location>
</feature>
<dbReference type="PANTHER" id="PTHR10638">
    <property type="entry name" value="COPPER AMINE OXIDASE"/>
    <property type="match status" value="1"/>
</dbReference>
<evidence type="ECO:0000256" key="6">
    <source>
        <dbReference type="PIRSR" id="PIRSR600269-51"/>
    </source>
</evidence>
<dbReference type="InterPro" id="IPR016182">
    <property type="entry name" value="Cu_amine_oxidase_N-reg"/>
</dbReference>